<accession>A0A182XZ16</accession>
<dbReference type="EnsemblMetazoa" id="ASTEI01452-RA">
    <property type="protein sequence ID" value="ASTEI01452-PA"/>
    <property type="gene ID" value="ASTEI01452"/>
</dbReference>
<keyword evidence="2" id="KW-1185">Reference proteome</keyword>
<proteinExistence type="predicted"/>
<organism evidence="1 2">
    <name type="scientific">Anopheles stephensi</name>
    <name type="common">Indo-Pakistan malaria mosquito</name>
    <dbReference type="NCBI Taxonomy" id="30069"/>
    <lineage>
        <taxon>Eukaryota</taxon>
        <taxon>Metazoa</taxon>
        <taxon>Ecdysozoa</taxon>
        <taxon>Arthropoda</taxon>
        <taxon>Hexapoda</taxon>
        <taxon>Insecta</taxon>
        <taxon>Pterygota</taxon>
        <taxon>Neoptera</taxon>
        <taxon>Endopterygota</taxon>
        <taxon>Diptera</taxon>
        <taxon>Nematocera</taxon>
        <taxon>Culicoidea</taxon>
        <taxon>Culicidae</taxon>
        <taxon>Anophelinae</taxon>
        <taxon>Anopheles</taxon>
    </lineage>
</organism>
<reference evidence="2" key="1">
    <citation type="journal article" date="2014" name="Genome Biol.">
        <title>Genome analysis of a major urban malaria vector mosquito, Anopheles stephensi.</title>
        <authorList>
            <person name="Jiang X."/>
            <person name="Peery A."/>
            <person name="Hall A.B."/>
            <person name="Sharma A."/>
            <person name="Chen X.G."/>
            <person name="Waterhouse R.M."/>
            <person name="Komissarov A."/>
            <person name="Riehle M.M."/>
            <person name="Shouche Y."/>
            <person name="Sharakhova M.V."/>
            <person name="Lawson D."/>
            <person name="Pakpour N."/>
            <person name="Arensburger P."/>
            <person name="Davidson V.L."/>
            <person name="Eiglmeier K."/>
            <person name="Emrich S."/>
            <person name="George P."/>
            <person name="Kennedy R.C."/>
            <person name="Mane S.P."/>
            <person name="Maslen G."/>
            <person name="Oringanje C."/>
            <person name="Qi Y."/>
            <person name="Settlage R."/>
            <person name="Tojo M."/>
            <person name="Tubio J.M."/>
            <person name="Unger M.F."/>
            <person name="Wang B."/>
            <person name="Vernick K.D."/>
            <person name="Ribeiro J.M."/>
            <person name="James A.A."/>
            <person name="Michel K."/>
            <person name="Riehle M.A."/>
            <person name="Luckhart S."/>
            <person name="Sharakhov I.V."/>
            <person name="Tu Z."/>
        </authorList>
    </citation>
    <scope>NUCLEOTIDE SEQUENCE [LARGE SCALE GENOMIC DNA]</scope>
    <source>
        <strain evidence="2">Indian</strain>
    </source>
</reference>
<evidence type="ECO:0000313" key="1">
    <source>
        <dbReference type="EnsemblMetazoa" id="ASTEI01452-PA"/>
    </source>
</evidence>
<sequence length="49" mass="5612">MMNGGKGLLRTVGKTRHASGCYLCCVYASEKRKSIPFRSIDWKPYKNKM</sequence>
<reference evidence="1" key="2">
    <citation type="submission" date="2020-05" db="UniProtKB">
        <authorList>
            <consortium name="EnsemblMetazoa"/>
        </authorList>
    </citation>
    <scope>IDENTIFICATION</scope>
    <source>
        <strain evidence="1">Indian</strain>
    </source>
</reference>
<name>A0A182XZ16_ANOST</name>
<evidence type="ECO:0000313" key="2">
    <source>
        <dbReference type="Proteomes" id="UP000076408"/>
    </source>
</evidence>
<dbReference type="AlphaFoldDB" id="A0A182XZ16"/>
<dbReference type="Proteomes" id="UP000076408">
    <property type="component" value="Unassembled WGS sequence"/>
</dbReference>
<protein>
    <submittedName>
        <fullName evidence="1">Uncharacterized protein</fullName>
    </submittedName>
</protein>
<dbReference type="VEuPathDB" id="VectorBase:ASTEI01452"/>